<dbReference type="AlphaFoldDB" id="A0AAF3J2N4"/>
<keyword evidence="3" id="KW-1185">Reference proteome</keyword>
<dbReference type="Proteomes" id="UP000887575">
    <property type="component" value="Unassembled WGS sequence"/>
</dbReference>
<evidence type="ECO:0000313" key="3">
    <source>
        <dbReference type="Proteomes" id="UP000887575"/>
    </source>
</evidence>
<evidence type="ECO:0000256" key="1">
    <source>
        <dbReference type="SAM" id="Phobius"/>
    </source>
</evidence>
<dbReference type="GO" id="GO:0016540">
    <property type="term" value="P:protein autoprocessing"/>
    <property type="evidence" value="ECO:0007669"/>
    <property type="project" value="InterPro"/>
</dbReference>
<dbReference type="GO" id="GO:0043565">
    <property type="term" value="F:sequence-specific DNA binding"/>
    <property type="evidence" value="ECO:0007669"/>
    <property type="project" value="TreeGrafter"/>
</dbReference>
<protein>
    <submittedName>
        <fullName evidence="4">Peptidase S74 domain-containing protein</fullName>
    </submittedName>
</protein>
<dbReference type="InterPro" id="IPR026932">
    <property type="entry name" value="MYRF_ICA"/>
</dbReference>
<dbReference type="InterPro" id="IPR051577">
    <property type="entry name" value="MRF-like"/>
</dbReference>
<reference evidence="4" key="1">
    <citation type="submission" date="2024-02" db="UniProtKB">
        <authorList>
            <consortium name="WormBaseParasite"/>
        </authorList>
    </citation>
    <scope>IDENTIFICATION</scope>
</reference>
<dbReference type="WBParaSite" id="MBELARI_LOCUS12424">
    <property type="protein sequence ID" value="MBELARI_LOCUS12424"/>
    <property type="gene ID" value="MBELARI_LOCUS12424"/>
</dbReference>
<dbReference type="InterPro" id="IPR025719">
    <property type="entry name" value="MYRF_C2"/>
</dbReference>
<dbReference type="GO" id="GO:0003700">
    <property type="term" value="F:DNA-binding transcription factor activity"/>
    <property type="evidence" value="ECO:0007669"/>
    <property type="project" value="TreeGrafter"/>
</dbReference>
<keyword evidence="1" id="KW-0472">Membrane</keyword>
<proteinExistence type="predicted"/>
<evidence type="ECO:0000259" key="2">
    <source>
        <dbReference type="PROSITE" id="PS51688"/>
    </source>
</evidence>
<accession>A0AAF3J2N4</accession>
<evidence type="ECO:0000313" key="4">
    <source>
        <dbReference type="WBParaSite" id="MBELARI_LOCUS12424"/>
    </source>
</evidence>
<dbReference type="Pfam" id="PF13888">
    <property type="entry name" value="MRF_C2"/>
    <property type="match status" value="1"/>
</dbReference>
<dbReference type="PANTHER" id="PTHR13029:SF18">
    <property type="entry name" value="MYELIN REGULATORY FACTOR HOMOLOG 1"/>
    <property type="match status" value="1"/>
</dbReference>
<dbReference type="Pfam" id="PF13884">
    <property type="entry name" value="Peptidase_S74"/>
    <property type="match status" value="1"/>
</dbReference>
<dbReference type="GO" id="GO:0005789">
    <property type="term" value="C:endoplasmic reticulum membrane"/>
    <property type="evidence" value="ECO:0007669"/>
    <property type="project" value="TreeGrafter"/>
</dbReference>
<dbReference type="Pfam" id="PF13887">
    <property type="entry name" value="MYRF_ICA"/>
    <property type="match status" value="1"/>
</dbReference>
<name>A0AAF3J2N4_9BILA</name>
<dbReference type="PROSITE" id="PS51688">
    <property type="entry name" value="ICA"/>
    <property type="match status" value="1"/>
</dbReference>
<keyword evidence="1" id="KW-0812">Transmembrane</keyword>
<dbReference type="InterPro" id="IPR030392">
    <property type="entry name" value="S74_ICA"/>
</dbReference>
<organism evidence="3 4">
    <name type="scientific">Mesorhabditis belari</name>
    <dbReference type="NCBI Taxonomy" id="2138241"/>
    <lineage>
        <taxon>Eukaryota</taxon>
        <taxon>Metazoa</taxon>
        <taxon>Ecdysozoa</taxon>
        <taxon>Nematoda</taxon>
        <taxon>Chromadorea</taxon>
        <taxon>Rhabditida</taxon>
        <taxon>Rhabditina</taxon>
        <taxon>Rhabditomorpha</taxon>
        <taxon>Rhabditoidea</taxon>
        <taxon>Rhabditidae</taxon>
        <taxon>Mesorhabditinae</taxon>
        <taxon>Mesorhabditis</taxon>
    </lineage>
</organism>
<dbReference type="GO" id="GO:0045893">
    <property type="term" value="P:positive regulation of DNA-templated transcription"/>
    <property type="evidence" value="ECO:0007669"/>
    <property type="project" value="TreeGrafter"/>
</dbReference>
<dbReference type="PANTHER" id="PTHR13029">
    <property type="match status" value="1"/>
</dbReference>
<keyword evidence="1" id="KW-1133">Transmembrane helix</keyword>
<feature type="transmembrane region" description="Helical" evidence="1">
    <location>
        <begin position="244"/>
        <end position="264"/>
    </location>
</feature>
<sequence length="521" mass="58906">MRKATNPGQFEQPDVDLNFAKTGDLMIWPGKMHVGSDKQVEKNAAFSVAGDVCITGSYSRPSDERLKCNIHTIDKAQAIERMKQYDLVVYDYKPEIAEAWNLDERSKTRAGVIAQQLREVYPEAVATNGEFLTIDENRLFFDNMVVTQELWNLTQELDKKIVDNVDELQKRIKFLMRKKELIGSLASGLSETTSGFGDSKSYISISQPSLYDPKEKRRPKKQCHNPSCHRNEPLCNSKFTQGTIVALVVIMAACLLAMSALYILDWHNRNNNAFSVYELASHPKPKTENNEDLGFMIETAWVPGSQPGVDPLMGVCRQSECQRYCCIDPYKNKADELKFDDSDGNVALATHQQVFDKRSVPSNGFNSEKVSIEILNMNVTLGDNYCISCNKQRGRFNYYIPISSYMPTIPLHIRINVPRGKIVNNCGYLSLFLTKSCQTQKDESVASHQTSTPYATQISENVFEISAGSFMQSAYRFRVGYTTEACYSQGVFDEFNLVFYRKCGTSKSPQNNHAISSFVKE</sequence>
<feature type="domain" description="Peptidase S74" evidence="2">
    <location>
        <begin position="62"/>
        <end position="161"/>
    </location>
</feature>
<dbReference type="GO" id="GO:0005634">
    <property type="term" value="C:nucleus"/>
    <property type="evidence" value="ECO:0007669"/>
    <property type="project" value="TreeGrafter"/>
</dbReference>